<keyword evidence="3" id="KW-1185">Reference proteome</keyword>
<dbReference type="KEGG" id="ifl:C1H71_09495"/>
<dbReference type="AlphaFoldDB" id="A0A7G3G9B0"/>
<dbReference type="NCBIfam" id="TIGR02532">
    <property type="entry name" value="IV_pilin_GFxxxE"/>
    <property type="match status" value="1"/>
</dbReference>
<keyword evidence="1" id="KW-0812">Transmembrane</keyword>
<evidence type="ECO:0000313" key="3">
    <source>
        <dbReference type="Proteomes" id="UP000515917"/>
    </source>
</evidence>
<feature type="transmembrane region" description="Helical" evidence="1">
    <location>
        <begin position="6"/>
        <end position="29"/>
    </location>
</feature>
<organism evidence="2 3">
    <name type="scientific">Iodobacter fluviatilis</name>
    <dbReference type="NCBI Taxonomy" id="537"/>
    <lineage>
        <taxon>Bacteria</taxon>
        <taxon>Pseudomonadati</taxon>
        <taxon>Pseudomonadota</taxon>
        <taxon>Betaproteobacteria</taxon>
        <taxon>Neisseriales</taxon>
        <taxon>Chitinibacteraceae</taxon>
        <taxon>Iodobacter</taxon>
    </lineage>
</organism>
<dbReference type="Proteomes" id="UP000515917">
    <property type="component" value="Chromosome"/>
</dbReference>
<sequence length="247" mass="25410">MKQSGFTLAEIAIVLVIVGIMLAGGLGAFKAQTDAQRSNDGRAQLAEIKESLLGFAVQNGHLPCPANPALTTFIEDRAANGTCNRAQGSIPGASLGLAKSTDPYGQPFTYRVSTDFADNGPASSPPVITDSNQTLGGCPLGSVAAAGISFMLCSQGDISVLPTSGAATPLASQLVAAIVMHFRHGPPNAGVGSVDEQENTSNNTTFISKLRVDDNPATPADEEFDDITVWISPSILIAKMLAAGKLP</sequence>
<name>A0A7G3G9B0_9NEIS</name>
<keyword evidence="1" id="KW-1133">Transmembrane helix</keyword>
<dbReference type="EMBL" id="CP025781">
    <property type="protein sequence ID" value="QBC43759.1"/>
    <property type="molecule type" value="Genomic_DNA"/>
</dbReference>
<evidence type="ECO:0008006" key="4">
    <source>
        <dbReference type="Google" id="ProtNLM"/>
    </source>
</evidence>
<accession>A0A7G3G9B0</accession>
<gene>
    <name evidence="2" type="ORF">C1H71_09495</name>
</gene>
<dbReference type="RefSeq" id="WP_130106332.1">
    <property type="nucleotide sequence ID" value="NZ_CP025781.1"/>
</dbReference>
<proteinExistence type="predicted"/>
<dbReference type="InterPro" id="IPR012902">
    <property type="entry name" value="N_methyl_site"/>
</dbReference>
<evidence type="ECO:0000313" key="2">
    <source>
        <dbReference type="EMBL" id="QBC43759.1"/>
    </source>
</evidence>
<dbReference type="InterPro" id="IPR045584">
    <property type="entry name" value="Pilin-like"/>
</dbReference>
<dbReference type="SUPFAM" id="SSF54523">
    <property type="entry name" value="Pili subunits"/>
    <property type="match status" value="1"/>
</dbReference>
<reference evidence="2 3" key="1">
    <citation type="submission" date="2018-01" db="EMBL/GenBank/DDBJ databases">
        <title>Genome sequence of Iodobacter sp. strain PCH194 isolated from Indian Trans-Himalaya.</title>
        <authorList>
            <person name="Kumar V."/>
            <person name="Thakur V."/>
            <person name="Kumar S."/>
            <person name="Singh D."/>
        </authorList>
    </citation>
    <scope>NUCLEOTIDE SEQUENCE [LARGE SCALE GENOMIC DNA]</scope>
    <source>
        <strain evidence="2 3">PCH194</strain>
    </source>
</reference>
<dbReference type="Gene3D" id="3.30.700.10">
    <property type="entry name" value="Glycoprotein, Type 4 Pilin"/>
    <property type="match status" value="1"/>
</dbReference>
<protein>
    <recommendedName>
        <fullName evidence="4">Prepilin-type N-terminal cleavage/methylation domain-containing protein</fullName>
    </recommendedName>
</protein>
<keyword evidence="1" id="KW-0472">Membrane</keyword>
<evidence type="ECO:0000256" key="1">
    <source>
        <dbReference type="SAM" id="Phobius"/>
    </source>
</evidence>
<dbReference type="Pfam" id="PF07963">
    <property type="entry name" value="N_methyl"/>
    <property type="match status" value="1"/>
</dbReference>